<name>A0A2A9CTA5_9ACTN</name>
<dbReference type="InterPro" id="IPR008269">
    <property type="entry name" value="Lon_proteolytic"/>
</dbReference>
<accession>A0A2A9CTA5</accession>
<dbReference type="InterPro" id="IPR001478">
    <property type="entry name" value="PDZ"/>
</dbReference>
<dbReference type="InterPro" id="IPR014721">
    <property type="entry name" value="Ribsml_uS5_D2-typ_fold_subgr"/>
</dbReference>
<proteinExistence type="inferred from homology"/>
<dbReference type="SUPFAM" id="SSF54211">
    <property type="entry name" value="Ribosomal protein S5 domain 2-like"/>
    <property type="match status" value="1"/>
</dbReference>
<feature type="domain" description="Lon proteolytic" evidence="2">
    <location>
        <begin position="239"/>
        <end position="336"/>
    </location>
</feature>
<evidence type="ECO:0000256" key="1">
    <source>
        <dbReference type="PROSITE-ProRule" id="PRU01122"/>
    </source>
</evidence>
<dbReference type="OrthoDB" id="2356897at2"/>
<comment type="catalytic activity">
    <reaction evidence="1">
        <text>Hydrolysis of proteins in presence of ATP.</text>
        <dbReference type="EC" id="3.4.21.53"/>
    </reaction>
</comment>
<dbReference type="Pfam" id="PF05362">
    <property type="entry name" value="Lon_C"/>
    <property type="match status" value="1"/>
</dbReference>
<dbReference type="Proteomes" id="UP000226079">
    <property type="component" value="Unassembled WGS sequence"/>
</dbReference>
<dbReference type="InterPro" id="IPR036034">
    <property type="entry name" value="PDZ_sf"/>
</dbReference>
<dbReference type="InterPro" id="IPR020568">
    <property type="entry name" value="Ribosomal_Su5_D2-typ_SF"/>
</dbReference>
<dbReference type="AlphaFoldDB" id="A0A2A9CTA5"/>
<dbReference type="PANTHER" id="PTHR10046">
    <property type="entry name" value="ATP DEPENDENT LON PROTEASE FAMILY MEMBER"/>
    <property type="match status" value="1"/>
</dbReference>
<reference evidence="3 4" key="1">
    <citation type="submission" date="2017-10" db="EMBL/GenBank/DDBJ databases">
        <title>Sequencing the genomes of 1000 actinobacteria strains.</title>
        <authorList>
            <person name="Klenk H.-P."/>
        </authorList>
    </citation>
    <scope>NUCLEOTIDE SEQUENCE [LARGE SCALE GENOMIC DNA]</scope>
    <source>
        <strain evidence="3 4">DSM 15597</strain>
    </source>
</reference>
<dbReference type="Pfam" id="PF13180">
    <property type="entry name" value="PDZ_2"/>
    <property type="match status" value="1"/>
</dbReference>
<keyword evidence="4" id="KW-1185">Reference proteome</keyword>
<dbReference type="GO" id="GO:0004252">
    <property type="term" value="F:serine-type endopeptidase activity"/>
    <property type="evidence" value="ECO:0007669"/>
    <property type="project" value="UniProtKB-UniRule"/>
</dbReference>
<keyword evidence="1" id="KW-0645">Protease</keyword>
<comment type="caution">
    <text evidence="3">The sequence shown here is derived from an EMBL/GenBank/DDBJ whole genome shotgun (WGS) entry which is preliminary data.</text>
</comment>
<gene>
    <name evidence="3" type="ORF">ATK74_1425</name>
</gene>
<dbReference type="PROSITE" id="PS51786">
    <property type="entry name" value="LON_PROTEOLYTIC"/>
    <property type="match status" value="1"/>
</dbReference>
<feature type="active site" evidence="1">
    <location>
        <position position="244"/>
    </location>
</feature>
<dbReference type="GO" id="GO:0005524">
    <property type="term" value="F:ATP binding"/>
    <property type="evidence" value="ECO:0007669"/>
    <property type="project" value="InterPro"/>
</dbReference>
<protein>
    <recommendedName>
        <fullName evidence="1">endopeptidase La</fullName>
        <ecNumber evidence="1">3.4.21.53</ecNumber>
    </recommendedName>
</protein>
<dbReference type="SUPFAM" id="SSF50156">
    <property type="entry name" value="PDZ domain-like"/>
    <property type="match status" value="1"/>
</dbReference>
<keyword evidence="1" id="KW-0378">Hydrolase</keyword>
<evidence type="ECO:0000313" key="3">
    <source>
        <dbReference type="EMBL" id="PFG16870.1"/>
    </source>
</evidence>
<keyword evidence="1" id="KW-0720">Serine protease</keyword>
<evidence type="ECO:0000313" key="4">
    <source>
        <dbReference type="Proteomes" id="UP000226079"/>
    </source>
</evidence>
<dbReference type="Gene3D" id="2.30.42.10">
    <property type="match status" value="1"/>
</dbReference>
<dbReference type="EC" id="3.4.21.53" evidence="1"/>
<dbReference type="InterPro" id="IPR027065">
    <property type="entry name" value="Lon_Prtase"/>
</dbReference>
<sequence>MTRQTWTATLSAILFVLLAAVIALVPVPYVTWAPGATHDLLGQVDGKDAISITGIPTRHPSGKLRLTTVAVTSPGGVLSLPEALISYWLPSREVLPRDVVYRPGVSDADLTSQEAELMTDSQTTAVVAALRAARVPVTEMPMIAAVLNSGPANGILKPGDLIESVDNRHVESKENVTEAVRDRNVGEPVTITYFRDGQRKHSTIVTRATEAAPKEPIIGVKLATGYSYAPKVTFAVDQNIGGSSAGLMFSIAIYSMLSDQDLIAGRDIAGTGTVDAEGRVGAIGGIQEKLAAAARDQSKIFLAPRANCVDLGAIPDTISVVAVDNLGDAVSALQGGGVGPTGTVTGCE</sequence>
<dbReference type="Gene3D" id="3.30.230.10">
    <property type="match status" value="1"/>
</dbReference>
<dbReference type="GO" id="GO:0006508">
    <property type="term" value="P:proteolysis"/>
    <property type="evidence" value="ECO:0007669"/>
    <property type="project" value="UniProtKB-KW"/>
</dbReference>
<feature type="active site" evidence="1">
    <location>
        <position position="289"/>
    </location>
</feature>
<organism evidence="3 4">
    <name type="scientific">Propionicimonas paludicola</name>
    <dbReference type="NCBI Taxonomy" id="185243"/>
    <lineage>
        <taxon>Bacteria</taxon>
        <taxon>Bacillati</taxon>
        <taxon>Actinomycetota</taxon>
        <taxon>Actinomycetes</taxon>
        <taxon>Propionibacteriales</taxon>
        <taxon>Nocardioidaceae</taxon>
        <taxon>Propionicimonas</taxon>
    </lineage>
</organism>
<dbReference type="GO" id="GO:0030163">
    <property type="term" value="P:protein catabolic process"/>
    <property type="evidence" value="ECO:0007669"/>
    <property type="project" value="InterPro"/>
</dbReference>
<evidence type="ECO:0000259" key="2">
    <source>
        <dbReference type="PROSITE" id="PS51786"/>
    </source>
</evidence>
<dbReference type="EMBL" id="PDJC01000001">
    <property type="protein sequence ID" value="PFG16870.1"/>
    <property type="molecule type" value="Genomic_DNA"/>
</dbReference>
<comment type="similarity">
    <text evidence="1">Belongs to the peptidase S16 family.</text>
</comment>
<dbReference type="RefSeq" id="WP_098460364.1">
    <property type="nucleotide sequence ID" value="NZ_PDJC01000001.1"/>
</dbReference>
<dbReference type="GO" id="GO:0004176">
    <property type="term" value="F:ATP-dependent peptidase activity"/>
    <property type="evidence" value="ECO:0007669"/>
    <property type="project" value="UniProtKB-UniRule"/>
</dbReference>